<evidence type="ECO:0000256" key="1">
    <source>
        <dbReference type="SAM" id="MobiDB-lite"/>
    </source>
</evidence>
<keyword evidence="4" id="KW-1185">Reference proteome</keyword>
<comment type="caution">
    <text evidence="3">The sequence shown here is derived from an EMBL/GenBank/DDBJ whole genome shotgun (WGS) entry which is preliminary data.</text>
</comment>
<organism evidence="3 4">
    <name type="scientific">Maritimibacter fusiformis</name>
    <dbReference type="NCBI Taxonomy" id="2603819"/>
    <lineage>
        <taxon>Bacteria</taxon>
        <taxon>Pseudomonadati</taxon>
        <taxon>Pseudomonadota</taxon>
        <taxon>Alphaproteobacteria</taxon>
        <taxon>Rhodobacterales</taxon>
        <taxon>Roseobacteraceae</taxon>
        <taxon>Maritimibacter</taxon>
    </lineage>
</organism>
<dbReference type="SUPFAM" id="SSF47413">
    <property type="entry name" value="lambda repressor-like DNA-binding domains"/>
    <property type="match status" value="1"/>
</dbReference>
<dbReference type="EMBL" id="VSIY01000004">
    <property type="protein sequence ID" value="TYB82300.1"/>
    <property type="molecule type" value="Genomic_DNA"/>
</dbReference>
<dbReference type="Proteomes" id="UP000322080">
    <property type="component" value="Unassembled WGS sequence"/>
</dbReference>
<dbReference type="AlphaFoldDB" id="A0A5D0RL08"/>
<feature type="region of interest" description="Disordered" evidence="1">
    <location>
        <begin position="1"/>
        <end position="40"/>
    </location>
</feature>
<protein>
    <submittedName>
        <fullName evidence="3">Helix-turn-helix domain-containing protein</fullName>
    </submittedName>
</protein>
<evidence type="ECO:0000313" key="4">
    <source>
        <dbReference type="Proteomes" id="UP000322080"/>
    </source>
</evidence>
<dbReference type="RefSeq" id="WP_148377063.1">
    <property type="nucleotide sequence ID" value="NZ_VSIY01000004.1"/>
</dbReference>
<dbReference type="InterPro" id="IPR010982">
    <property type="entry name" value="Lambda_DNA-bd_dom_sf"/>
</dbReference>
<evidence type="ECO:0000313" key="3">
    <source>
        <dbReference type="EMBL" id="TYB82300.1"/>
    </source>
</evidence>
<dbReference type="InterPro" id="IPR001387">
    <property type="entry name" value="Cro/C1-type_HTH"/>
</dbReference>
<feature type="domain" description="HTH cro/C1-type" evidence="2">
    <location>
        <begin position="34"/>
        <end position="65"/>
    </location>
</feature>
<sequence>MTNATARVAPDNDSATGADPDTGPVLPTDPKPVREKAGLTSEEMAGLMGMSRNGYEAWENGARRPGGPAFRLLRLISDDPARVIAALGG</sequence>
<reference evidence="3 4" key="1">
    <citation type="submission" date="2019-08" db="EMBL/GenBank/DDBJ databases">
        <title>Identification of a novel species of the genus Boseongicola.</title>
        <authorList>
            <person name="Zhang X.-Q."/>
        </authorList>
    </citation>
    <scope>NUCLEOTIDE SEQUENCE [LARGE SCALE GENOMIC DNA]</scope>
    <source>
        <strain evidence="3 4">HY14</strain>
    </source>
</reference>
<dbReference type="PROSITE" id="PS50943">
    <property type="entry name" value="HTH_CROC1"/>
    <property type="match status" value="1"/>
</dbReference>
<dbReference type="Pfam" id="PF13560">
    <property type="entry name" value="HTH_31"/>
    <property type="match status" value="1"/>
</dbReference>
<evidence type="ECO:0000259" key="2">
    <source>
        <dbReference type="PROSITE" id="PS50943"/>
    </source>
</evidence>
<gene>
    <name evidence="3" type="ORF">FVF75_06140</name>
</gene>
<name>A0A5D0RL08_9RHOB</name>
<proteinExistence type="predicted"/>
<dbReference type="CDD" id="cd00093">
    <property type="entry name" value="HTH_XRE"/>
    <property type="match status" value="1"/>
</dbReference>
<accession>A0A5D0RL08</accession>
<dbReference type="Gene3D" id="1.10.260.40">
    <property type="entry name" value="lambda repressor-like DNA-binding domains"/>
    <property type="match status" value="1"/>
</dbReference>
<dbReference type="GO" id="GO:0003677">
    <property type="term" value="F:DNA binding"/>
    <property type="evidence" value="ECO:0007669"/>
    <property type="project" value="InterPro"/>
</dbReference>